<dbReference type="PROSITE" id="PS00136">
    <property type="entry name" value="SUBTILASE_ASP"/>
    <property type="match status" value="1"/>
</dbReference>
<dbReference type="InterPro" id="IPR050131">
    <property type="entry name" value="Peptidase_S8_subtilisin-like"/>
</dbReference>
<proteinExistence type="inferred from homology"/>
<dbReference type="PROSITE" id="PS00137">
    <property type="entry name" value="SUBTILASE_HIS"/>
    <property type="match status" value="1"/>
</dbReference>
<keyword evidence="8" id="KW-0106">Calcium</keyword>
<dbReference type="PANTHER" id="PTHR43806">
    <property type="entry name" value="PEPTIDASE S8"/>
    <property type="match status" value="1"/>
</dbReference>
<evidence type="ECO:0000256" key="4">
    <source>
        <dbReference type="ARBA" id="ARBA00022525"/>
    </source>
</evidence>
<dbReference type="Gene3D" id="2.60.120.380">
    <property type="match status" value="1"/>
</dbReference>
<evidence type="ECO:0000256" key="10">
    <source>
        <dbReference type="RuleBase" id="RU003355"/>
    </source>
</evidence>
<evidence type="ECO:0000313" key="15">
    <source>
        <dbReference type="Proteomes" id="UP000307756"/>
    </source>
</evidence>
<feature type="transmembrane region" description="Helical" evidence="11">
    <location>
        <begin position="30"/>
        <end position="49"/>
    </location>
</feature>
<keyword evidence="11" id="KW-0812">Transmembrane</keyword>
<dbReference type="PROSITE" id="PS00138">
    <property type="entry name" value="SUBTILASE_SER"/>
    <property type="match status" value="1"/>
</dbReference>
<dbReference type="PRINTS" id="PR00723">
    <property type="entry name" value="SUBTILISIN"/>
</dbReference>
<gene>
    <name evidence="14" type="ORF">FA727_13135</name>
</gene>
<evidence type="ECO:0000313" key="14">
    <source>
        <dbReference type="EMBL" id="TKC16996.1"/>
    </source>
</evidence>
<dbReference type="InterPro" id="IPR054399">
    <property type="entry name" value="Fervidolysin-like_N_prodom"/>
</dbReference>
<evidence type="ECO:0000259" key="13">
    <source>
        <dbReference type="Pfam" id="PF22148"/>
    </source>
</evidence>
<dbReference type="Proteomes" id="UP000307756">
    <property type="component" value="Unassembled WGS sequence"/>
</dbReference>
<dbReference type="Pfam" id="PF04122">
    <property type="entry name" value="CW_binding_2"/>
    <property type="match status" value="3"/>
</dbReference>
<keyword evidence="4" id="KW-0964">Secreted</keyword>
<dbReference type="GO" id="GO:0005576">
    <property type="term" value="C:extracellular region"/>
    <property type="evidence" value="ECO:0007669"/>
    <property type="project" value="UniProtKB-SubCell"/>
</dbReference>
<dbReference type="GO" id="GO:0004252">
    <property type="term" value="F:serine-type endopeptidase activity"/>
    <property type="evidence" value="ECO:0007669"/>
    <property type="project" value="UniProtKB-UniRule"/>
</dbReference>
<feature type="domain" description="Fervidolysin-like N-terminal prodomain" evidence="13">
    <location>
        <begin position="85"/>
        <end position="150"/>
    </location>
</feature>
<dbReference type="PANTHER" id="PTHR43806:SF11">
    <property type="entry name" value="CEREVISIN-RELATED"/>
    <property type="match status" value="1"/>
</dbReference>
<dbReference type="InterPro" id="IPR007253">
    <property type="entry name" value="Cell_wall-bd_2"/>
</dbReference>
<keyword evidence="11" id="KW-1133">Transmembrane helix</keyword>
<comment type="subcellular location">
    <subcellularLocation>
        <location evidence="2">Secreted</location>
    </subcellularLocation>
</comment>
<evidence type="ECO:0000256" key="8">
    <source>
        <dbReference type="ARBA" id="ARBA00022837"/>
    </source>
</evidence>
<dbReference type="InterPro" id="IPR023828">
    <property type="entry name" value="Peptidase_S8_Ser-AS"/>
</dbReference>
<protein>
    <submittedName>
        <fullName evidence="14">Uncharacterized protein</fullName>
    </submittedName>
</protein>
<dbReference type="Pfam" id="PF22148">
    <property type="entry name" value="Fervidolysin_NPro-like"/>
    <property type="match status" value="1"/>
</dbReference>
<feature type="active site" description="Charge relay system" evidence="9">
    <location>
        <position position="227"/>
    </location>
</feature>
<dbReference type="SUPFAM" id="SSF52743">
    <property type="entry name" value="Subtilisin-like"/>
    <property type="match status" value="1"/>
</dbReference>
<name>A0A4U1D7G7_9BACI</name>
<keyword evidence="15" id="KW-1185">Reference proteome</keyword>
<keyword evidence="7 9" id="KW-0720">Serine protease</keyword>
<dbReference type="InterPro" id="IPR000209">
    <property type="entry name" value="Peptidase_S8/S53_dom"/>
</dbReference>
<dbReference type="InterPro" id="IPR022398">
    <property type="entry name" value="Peptidase_S8_His-AS"/>
</dbReference>
<evidence type="ECO:0000256" key="2">
    <source>
        <dbReference type="ARBA" id="ARBA00004613"/>
    </source>
</evidence>
<evidence type="ECO:0000256" key="7">
    <source>
        <dbReference type="ARBA" id="ARBA00022825"/>
    </source>
</evidence>
<evidence type="ECO:0000256" key="5">
    <source>
        <dbReference type="ARBA" id="ARBA00022670"/>
    </source>
</evidence>
<evidence type="ECO:0000256" key="11">
    <source>
        <dbReference type="SAM" id="Phobius"/>
    </source>
</evidence>
<accession>A0A4U1D7G7</accession>
<dbReference type="AlphaFoldDB" id="A0A4U1D7G7"/>
<feature type="active site" description="Charge relay system" evidence="9">
    <location>
        <position position="194"/>
    </location>
</feature>
<dbReference type="GO" id="GO:0006508">
    <property type="term" value="P:proteolysis"/>
    <property type="evidence" value="ECO:0007669"/>
    <property type="project" value="UniProtKB-KW"/>
</dbReference>
<comment type="cofactor">
    <cofactor evidence="1">
        <name>Ca(2+)</name>
        <dbReference type="ChEBI" id="CHEBI:29108"/>
    </cofactor>
</comment>
<dbReference type="InterPro" id="IPR036852">
    <property type="entry name" value="Peptidase_S8/S53_dom_sf"/>
</dbReference>
<sequence>MEKIIRSRCLFLRYNIKKNRSLGGYDLKQIRVLPLLISAIFIFILNLFWNDTSIAQSANIEKYYYIKETKKANKEFFSTNDIQIYNRELIIKFKGDKKPTLEKYEVDLKNISPSLVNRGYRLVQVQEDENLDDVLEKLRNDPNVDYVEPNILKEQQEFSDDPLLSQQWYLQSVNVLDTWEMMNNNKEVRVAVIDSGVSSSHQDFSGKLNNGFNSISKNENIDDYFGHGTRVAGIIAANTNNSIGIAGINPNVSIIPIKVSEGGQLELINIINGIYKAIDNGAQIINMSYGAPVYSEAEYRALLEAYLRGIVLVAASGNDGAEVNYPAAYPFVISVGSVNKRGYKSTFSNYGNELDVMAPGEGIVTTDLNNSYVSVNGTSFASPVVSGVASLLLSEQSGLGPAQVQWLLENSTGTSWNPSTGFGKIDAYKMMTTNLPNLINDISNDSGTAKTITLNAMNHEYLQINDDIDWYSLSISKTTKLHIELGHPNNDLVLWLQKKNGEIVEWEEFVDVGNIGEGENYIIDATPGEYNIGVFDYNLRWSNESYSLMVKNLELKRIYGTSRIDTAIEISKRGWPNGLTHSEKAVIMARADNPADALAAAGLAGIKDAPILLTYPNSLSDNIKNEIRRLNANKIYLLGGPLAISIGVENDLKKLGIPLERVFGQSRFETAYAVNSVAGLGNSSEVLLVNGITVADALSASSISSVYKKPIYLASTNYLPISLPSSVKKVTILGGHLAISDGLEKSLNSKGIEVVRVQGLSRYETNINAVKTFASQDSFILVRGASTSTNFEDYPDAVTASGLANRMNAPIVLINPYRNEEVTYNYLKSHLNTTYVLGGELAIPNERINYR</sequence>
<keyword evidence="5 9" id="KW-0645">Protease</keyword>
<dbReference type="Pfam" id="PF00082">
    <property type="entry name" value="Peptidase_S8"/>
    <property type="match status" value="1"/>
</dbReference>
<evidence type="ECO:0000256" key="9">
    <source>
        <dbReference type="PROSITE-ProRule" id="PRU01240"/>
    </source>
</evidence>
<dbReference type="InterPro" id="IPR023827">
    <property type="entry name" value="Peptidase_S8_Asp-AS"/>
</dbReference>
<reference evidence="14 15" key="1">
    <citation type="journal article" date="2011" name="J. Microbiol.">
        <title>Bacillus kyonggiensis sp. nov., isolated from soil of a lettuce field.</title>
        <authorList>
            <person name="Dong K."/>
            <person name="Lee S."/>
        </authorList>
    </citation>
    <scope>NUCLEOTIDE SEQUENCE [LARGE SCALE GENOMIC DNA]</scope>
    <source>
        <strain evidence="14 15">NB22</strain>
    </source>
</reference>
<organism evidence="14 15">
    <name type="scientific">Robertmurraya kyonggiensis</name>
    <dbReference type="NCBI Taxonomy" id="1037680"/>
    <lineage>
        <taxon>Bacteria</taxon>
        <taxon>Bacillati</taxon>
        <taxon>Bacillota</taxon>
        <taxon>Bacilli</taxon>
        <taxon>Bacillales</taxon>
        <taxon>Bacillaceae</taxon>
        <taxon>Robertmurraya</taxon>
    </lineage>
</organism>
<evidence type="ECO:0000256" key="3">
    <source>
        <dbReference type="ARBA" id="ARBA00011073"/>
    </source>
</evidence>
<feature type="active site" description="Charge relay system" evidence="9">
    <location>
        <position position="379"/>
    </location>
</feature>
<dbReference type="Gene3D" id="3.40.50.12090">
    <property type="match status" value="2"/>
</dbReference>
<dbReference type="EMBL" id="SWBM01000002">
    <property type="protein sequence ID" value="TKC16996.1"/>
    <property type="molecule type" value="Genomic_DNA"/>
</dbReference>
<comment type="caution">
    <text evidence="14">The sequence shown here is derived from an EMBL/GenBank/DDBJ whole genome shotgun (WGS) entry which is preliminary data.</text>
</comment>
<evidence type="ECO:0000256" key="1">
    <source>
        <dbReference type="ARBA" id="ARBA00001913"/>
    </source>
</evidence>
<feature type="domain" description="Peptidase S8/S53" evidence="12">
    <location>
        <begin position="186"/>
        <end position="423"/>
    </location>
</feature>
<evidence type="ECO:0000256" key="6">
    <source>
        <dbReference type="ARBA" id="ARBA00022801"/>
    </source>
</evidence>
<keyword evidence="11" id="KW-0472">Membrane</keyword>
<dbReference type="PROSITE" id="PS51892">
    <property type="entry name" value="SUBTILASE"/>
    <property type="match status" value="1"/>
</dbReference>
<comment type="similarity">
    <text evidence="3 9 10">Belongs to the peptidase S8 family.</text>
</comment>
<dbReference type="InterPro" id="IPR015500">
    <property type="entry name" value="Peptidase_S8_subtilisin-rel"/>
</dbReference>
<evidence type="ECO:0000259" key="12">
    <source>
        <dbReference type="Pfam" id="PF00082"/>
    </source>
</evidence>
<dbReference type="Gene3D" id="3.40.50.200">
    <property type="entry name" value="Peptidase S8/S53 domain"/>
    <property type="match status" value="1"/>
</dbReference>
<keyword evidence="6 9" id="KW-0378">Hydrolase</keyword>